<dbReference type="RefSeq" id="WP_279857184.1">
    <property type="nucleotide sequence ID" value="NZ_JARVUX010000001.1"/>
</dbReference>
<evidence type="ECO:0000259" key="1">
    <source>
        <dbReference type="Pfam" id="PF13472"/>
    </source>
</evidence>
<reference evidence="2" key="1">
    <citation type="submission" date="2023-04" db="EMBL/GenBank/DDBJ databases">
        <title>Epidemiological investigation of Clostridium perfringens isolated from cattle.</title>
        <authorList>
            <person name="Tian R."/>
        </authorList>
    </citation>
    <scope>NUCLEOTIDE SEQUENCE</scope>
    <source>
        <strain evidence="2">ZWCP172</strain>
    </source>
</reference>
<dbReference type="Proteomes" id="UP001222958">
    <property type="component" value="Unassembled WGS sequence"/>
</dbReference>
<name>A0AAP4EF27_CLOPF</name>
<dbReference type="PANTHER" id="PTHR30383:SF5">
    <property type="entry name" value="SGNH HYDROLASE-TYPE ESTERASE DOMAIN-CONTAINING PROTEIN"/>
    <property type="match status" value="1"/>
</dbReference>
<protein>
    <submittedName>
        <fullName evidence="2">SGNH/GDSL hydrolase family protein</fullName>
    </submittedName>
</protein>
<feature type="domain" description="SGNH hydrolase-type esterase" evidence="1">
    <location>
        <begin position="5"/>
        <end position="170"/>
    </location>
</feature>
<dbReference type="SUPFAM" id="SSF52266">
    <property type="entry name" value="SGNH hydrolase"/>
    <property type="match status" value="1"/>
</dbReference>
<dbReference type="InterPro" id="IPR051532">
    <property type="entry name" value="Ester_Hydrolysis_Enzymes"/>
</dbReference>
<dbReference type="GO" id="GO:0004622">
    <property type="term" value="F:phosphatidylcholine lysophospholipase activity"/>
    <property type="evidence" value="ECO:0007669"/>
    <property type="project" value="TreeGrafter"/>
</dbReference>
<proteinExistence type="predicted"/>
<sequence>MNIICIGDSLTFGYGVGQENSWVSLLNDEKNKFINKGVNGDTSTGILSRIYEILKLSNSKICLIMCGSNDILMNKSIDSIIDNIRLMTDDCNSLNIKPIILSPPKIYSDLAIKRWDSSINYEKCNSKLENYSKELDLFCEKNNLLFIDLNSNLPFDPLNYTDGLHLSIKGNILVSNLVKMSLKNYL</sequence>
<dbReference type="InterPro" id="IPR036514">
    <property type="entry name" value="SGNH_hydro_sf"/>
</dbReference>
<evidence type="ECO:0000313" key="3">
    <source>
        <dbReference type="Proteomes" id="UP001222958"/>
    </source>
</evidence>
<dbReference type="CDD" id="cd04501">
    <property type="entry name" value="SGNH_hydrolase_like_4"/>
    <property type="match status" value="1"/>
</dbReference>
<comment type="caution">
    <text evidence="2">The sequence shown here is derived from an EMBL/GenBank/DDBJ whole genome shotgun (WGS) entry which is preliminary data.</text>
</comment>
<dbReference type="AlphaFoldDB" id="A0AAP4EF27"/>
<dbReference type="EMBL" id="JARVUX010000001">
    <property type="protein sequence ID" value="MDH2335644.1"/>
    <property type="molecule type" value="Genomic_DNA"/>
</dbReference>
<organism evidence="2 3">
    <name type="scientific">Clostridium perfringens</name>
    <dbReference type="NCBI Taxonomy" id="1502"/>
    <lineage>
        <taxon>Bacteria</taxon>
        <taxon>Bacillati</taxon>
        <taxon>Bacillota</taxon>
        <taxon>Clostridia</taxon>
        <taxon>Eubacteriales</taxon>
        <taxon>Clostridiaceae</taxon>
        <taxon>Clostridium</taxon>
    </lineage>
</organism>
<dbReference type="InterPro" id="IPR013830">
    <property type="entry name" value="SGNH_hydro"/>
</dbReference>
<evidence type="ECO:0000313" key="2">
    <source>
        <dbReference type="EMBL" id="MDH2335644.1"/>
    </source>
</evidence>
<dbReference type="Pfam" id="PF13472">
    <property type="entry name" value="Lipase_GDSL_2"/>
    <property type="match status" value="1"/>
</dbReference>
<dbReference type="PANTHER" id="PTHR30383">
    <property type="entry name" value="THIOESTERASE 1/PROTEASE 1/LYSOPHOSPHOLIPASE L1"/>
    <property type="match status" value="1"/>
</dbReference>
<keyword evidence="2" id="KW-0378">Hydrolase</keyword>
<dbReference type="Gene3D" id="3.40.50.1110">
    <property type="entry name" value="SGNH hydrolase"/>
    <property type="match status" value="1"/>
</dbReference>
<accession>A0AAP4EF27</accession>
<gene>
    <name evidence="2" type="ORF">QDQ28_05530</name>
</gene>